<feature type="domain" description="Protein FecR C-terminal" evidence="3">
    <location>
        <begin position="239"/>
        <end position="306"/>
    </location>
</feature>
<feature type="domain" description="FecR protein" evidence="2">
    <location>
        <begin position="104"/>
        <end position="198"/>
    </location>
</feature>
<dbReference type="EMBL" id="RQYF01000025">
    <property type="protein sequence ID" value="RRD91419.1"/>
    <property type="molecule type" value="Genomic_DNA"/>
</dbReference>
<evidence type="ECO:0000259" key="3">
    <source>
        <dbReference type="Pfam" id="PF16344"/>
    </source>
</evidence>
<protein>
    <submittedName>
        <fullName evidence="4">DUF4974 domain-containing protein</fullName>
    </submittedName>
</protein>
<keyword evidence="1" id="KW-0812">Transmembrane</keyword>
<dbReference type="Pfam" id="PF04773">
    <property type="entry name" value="FecR"/>
    <property type="match status" value="1"/>
</dbReference>
<dbReference type="Proteomes" id="UP000279562">
    <property type="component" value="Unassembled WGS sequence"/>
</dbReference>
<dbReference type="GO" id="GO:0016989">
    <property type="term" value="F:sigma factor antagonist activity"/>
    <property type="evidence" value="ECO:0007669"/>
    <property type="project" value="TreeGrafter"/>
</dbReference>
<feature type="transmembrane region" description="Helical" evidence="1">
    <location>
        <begin position="70"/>
        <end position="92"/>
    </location>
</feature>
<name>A0A3P2A7L3_9BACE</name>
<dbReference type="Gene3D" id="3.55.50.30">
    <property type="match status" value="1"/>
</dbReference>
<evidence type="ECO:0000256" key="1">
    <source>
        <dbReference type="SAM" id="Phobius"/>
    </source>
</evidence>
<evidence type="ECO:0000313" key="5">
    <source>
        <dbReference type="Proteomes" id="UP000279562"/>
    </source>
</evidence>
<keyword evidence="1" id="KW-1133">Transmembrane helix</keyword>
<dbReference type="PANTHER" id="PTHR30273:SF2">
    <property type="entry name" value="PROTEIN FECR"/>
    <property type="match status" value="1"/>
</dbReference>
<organism evidence="4 5">
    <name type="scientific">Prevotella heparinolytica</name>
    <dbReference type="NCBI Taxonomy" id="28113"/>
    <lineage>
        <taxon>Bacteria</taxon>
        <taxon>Pseudomonadati</taxon>
        <taxon>Bacteroidota</taxon>
        <taxon>Bacteroidia</taxon>
        <taxon>Bacteroidales</taxon>
        <taxon>Bacteroidaceae</taxon>
        <taxon>Bacteroides</taxon>
    </lineage>
</organism>
<dbReference type="InterPro" id="IPR012373">
    <property type="entry name" value="Ferrdict_sens_TM"/>
</dbReference>
<evidence type="ECO:0000259" key="2">
    <source>
        <dbReference type="Pfam" id="PF04773"/>
    </source>
</evidence>
<dbReference type="PANTHER" id="PTHR30273">
    <property type="entry name" value="PERIPLASMIC SIGNAL SENSOR AND SIGMA FACTOR ACTIVATOR FECR-RELATED"/>
    <property type="match status" value="1"/>
</dbReference>
<dbReference type="PIRSF" id="PIRSF018266">
    <property type="entry name" value="FecR"/>
    <property type="match status" value="1"/>
</dbReference>
<proteinExistence type="predicted"/>
<comment type="caution">
    <text evidence="4">The sequence shown here is derived from an EMBL/GenBank/DDBJ whole genome shotgun (WGS) entry which is preliminary data.</text>
</comment>
<dbReference type="InterPro" id="IPR006860">
    <property type="entry name" value="FecR"/>
</dbReference>
<keyword evidence="5" id="KW-1185">Reference proteome</keyword>
<dbReference type="AlphaFoldDB" id="A0A3P2A7L3"/>
<dbReference type="InterPro" id="IPR032508">
    <property type="entry name" value="FecR_C"/>
</dbReference>
<gene>
    <name evidence="4" type="ORF">EII33_07070</name>
</gene>
<accession>A0A3P2A7L3</accession>
<evidence type="ECO:0000313" key="4">
    <source>
        <dbReference type="EMBL" id="RRD91419.1"/>
    </source>
</evidence>
<dbReference type="Gene3D" id="2.60.120.1440">
    <property type="match status" value="1"/>
</dbReference>
<dbReference type="RefSeq" id="WP_125239097.1">
    <property type="nucleotide sequence ID" value="NZ_RQYF01000025.1"/>
</dbReference>
<reference evidence="4 5" key="1">
    <citation type="submission" date="2018-11" db="EMBL/GenBank/DDBJ databases">
        <title>Genomes From Bacteria Associated with the Canine Oral Cavity: a Test Case for Automated Genome-Based Taxonomic Assignment.</title>
        <authorList>
            <person name="Coil D.A."/>
            <person name="Jospin G."/>
            <person name="Darling A.E."/>
            <person name="Wallis C."/>
            <person name="Davis I.J."/>
            <person name="Harris S."/>
            <person name="Eisen J.A."/>
            <person name="Holcombe L.J."/>
            <person name="O'Flynn C."/>
        </authorList>
    </citation>
    <scope>NUCLEOTIDE SEQUENCE [LARGE SCALE GENOMIC DNA]</scope>
    <source>
        <strain evidence="4 5">OH1047_COT-310</strain>
    </source>
</reference>
<sequence length="309" mass="36064">MNIDRELLYRFFEQKATLEEEKTIRTWIEEDEAHYLEYLRERKLYDAILLQGSGRTGHSSVRKYRSWRRALLAVSGVAAVVLLTIGTTLFLLKQSYRDGAMNSITVPQGQRVSLTLSDGTKVWLNSKTRMTYPQLFQVFDERVVEVDGEAYFEVSKQKKPFVVHTPKGRVEVLGTKFYVRDYRASESFETSLVEGSVKVDAPSGSLTLRPSDKAVWHNGRLRRERMDDMEMYLWRDGIYSFKELTLTEVLKQLENYYDVRIVCSVSPNDTKLSGKFRLIDGVEYALKVLQRKVNFSFRRDEEQNVIYLE</sequence>
<keyword evidence="1" id="KW-0472">Membrane</keyword>
<dbReference type="Pfam" id="PF16344">
    <property type="entry name" value="FecR_C"/>
    <property type="match status" value="1"/>
</dbReference>